<evidence type="ECO:0000256" key="2">
    <source>
        <dbReference type="ARBA" id="ARBA00005300"/>
    </source>
</evidence>
<evidence type="ECO:0000313" key="10">
    <source>
        <dbReference type="EMBL" id="RYR59489.1"/>
    </source>
</evidence>
<evidence type="ECO:0000256" key="7">
    <source>
        <dbReference type="ARBA" id="ARBA00022801"/>
    </source>
</evidence>
<dbReference type="InterPro" id="IPR009027">
    <property type="entry name" value="Ribosomal_bL9/RNase_H1_N"/>
</dbReference>
<proteinExistence type="inferred from homology"/>
<evidence type="ECO:0000256" key="3">
    <source>
        <dbReference type="ARBA" id="ARBA00012180"/>
    </source>
</evidence>
<dbReference type="EC" id="3.1.26.4" evidence="3"/>
<organism evidence="10 11">
    <name type="scientific">Arachis hypogaea</name>
    <name type="common">Peanut</name>
    <dbReference type="NCBI Taxonomy" id="3818"/>
    <lineage>
        <taxon>Eukaryota</taxon>
        <taxon>Viridiplantae</taxon>
        <taxon>Streptophyta</taxon>
        <taxon>Embryophyta</taxon>
        <taxon>Tracheophyta</taxon>
        <taxon>Spermatophyta</taxon>
        <taxon>Magnoliopsida</taxon>
        <taxon>eudicotyledons</taxon>
        <taxon>Gunneridae</taxon>
        <taxon>Pentapetalae</taxon>
        <taxon>rosids</taxon>
        <taxon>fabids</taxon>
        <taxon>Fabales</taxon>
        <taxon>Fabaceae</taxon>
        <taxon>Papilionoideae</taxon>
        <taxon>50 kb inversion clade</taxon>
        <taxon>dalbergioids sensu lato</taxon>
        <taxon>Dalbergieae</taxon>
        <taxon>Pterocarpus clade</taxon>
        <taxon>Arachis</taxon>
    </lineage>
</organism>
<dbReference type="Proteomes" id="UP000289738">
    <property type="component" value="Chromosome A05"/>
</dbReference>
<dbReference type="FunFam" id="3.40.970.10:FF:000001">
    <property type="entry name" value="Ribonuclease H1"/>
    <property type="match status" value="1"/>
</dbReference>
<dbReference type="GO" id="GO:0046872">
    <property type="term" value="F:metal ion binding"/>
    <property type="evidence" value="ECO:0007669"/>
    <property type="project" value="UniProtKB-KW"/>
</dbReference>
<evidence type="ECO:0000313" key="11">
    <source>
        <dbReference type="Proteomes" id="UP000289738"/>
    </source>
</evidence>
<dbReference type="InterPro" id="IPR037056">
    <property type="entry name" value="RNase_H1_N_sf"/>
</dbReference>
<dbReference type="Gene3D" id="3.40.970.10">
    <property type="entry name" value="Ribonuclease H1, N-terminal domain"/>
    <property type="match status" value="1"/>
</dbReference>
<comment type="cofactor">
    <cofactor evidence="1">
        <name>Mg(2+)</name>
        <dbReference type="ChEBI" id="CHEBI:18420"/>
    </cofactor>
</comment>
<reference evidence="10 11" key="1">
    <citation type="submission" date="2019-01" db="EMBL/GenBank/DDBJ databases">
        <title>Sequencing of cultivated peanut Arachis hypogaea provides insights into genome evolution and oil improvement.</title>
        <authorList>
            <person name="Chen X."/>
        </authorList>
    </citation>
    <scope>NUCLEOTIDE SEQUENCE [LARGE SCALE GENOMIC DNA]</scope>
    <source>
        <strain evidence="11">cv. Fuhuasheng</strain>
        <tissue evidence="10">Leaves</tissue>
    </source>
</reference>
<gene>
    <name evidence="10" type="ORF">Ahy_A05g025380</name>
</gene>
<keyword evidence="8" id="KW-0460">Magnesium</keyword>
<keyword evidence="5" id="KW-0479">Metal-binding</keyword>
<keyword evidence="6" id="KW-0255">Endonuclease</keyword>
<sequence length="129" mass="13987">MKRGHFSYYAVRRGRQVGIYTTWEDCNEQVLGYSHAEFKGFHVHDEATAWISRGKVKPASQGTQNSGGGVRCQIGGNTPLPSLVVGARGVDDEGCSSKARRGSGDGQGVITIGAEHPFLLVEDMKMMLM</sequence>
<dbReference type="EMBL" id="SDMP01000005">
    <property type="protein sequence ID" value="RYR59489.1"/>
    <property type="molecule type" value="Genomic_DNA"/>
</dbReference>
<name>A0A445D8I6_ARAHY</name>
<keyword evidence="11" id="KW-1185">Reference proteome</keyword>
<feature type="domain" description="Ribonuclease H1 N-terminal" evidence="9">
    <location>
        <begin position="8"/>
        <end position="50"/>
    </location>
</feature>
<protein>
    <recommendedName>
        <fullName evidence="3">ribonuclease H</fullName>
        <ecNumber evidence="3">3.1.26.4</ecNumber>
    </recommendedName>
</protein>
<dbReference type="AlphaFoldDB" id="A0A445D8I6"/>
<keyword evidence="7" id="KW-0378">Hydrolase</keyword>
<keyword evidence="4" id="KW-0540">Nuclease</keyword>
<comment type="similarity">
    <text evidence="2">Belongs to the RNase H family.</text>
</comment>
<dbReference type="InterPro" id="IPR011320">
    <property type="entry name" value="RNase_H1_N"/>
</dbReference>
<evidence type="ECO:0000256" key="8">
    <source>
        <dbReference type="ARBA" id="ARBA00022842"/>
    </source>
</evidence>
<evidence type="ECO:0000259" key="9">
    <source>
        <dbReference type="Pfam" id="PF01693"/>
    </source>
</evidence>
<evidence type="ECO:0000256" key="6">
    <source>
        <dbReference type="ARBA" id="ARBA00022759"/>
    </source>
</evidence>
<evidence type="ECO:0000256" key="1">
    <source>
        <dbReference type="ARBA" id="ARBA00001946"/>
    </source>
</evidence>
<dbReference type="SUPFAM" id="SSF55658">
    <property type="entry name" value="L9 N-domain-like"/>
    <property type="match status" value="1"/>
</dbReference>
<evidence type="ECO:0000256" key="5">
    <source>
        <dbReference type="ARBA" id="ARBA00022723"/>
    </source>
</evidence>
<accession>A0A445D8I6</accession>
<comment type="caution">
    <text evidence="10">The sequence shown here is derived from an EMBL/GenBank/DDBJ whole genome shotgun (WGS) entry which is preliminary data.</text>
</comment>
<evidence type="ECO:0000256" key="4">
    <source>
        <dbReference type="ARBA" id="ARBA00022722"/>
    </source>
</evidence>
<dbReference type="STRING" id="3818.A0A445D8I6"/>
<dbReference type="Pfam" id="PF01693">
    <property type="entry name" value="Cauli_VI"/>
    <property type="match status" value="1"/>
</dbReference>
<dbReference type="GO" id="GO:0004523">
    <property type="term" value="F:RNA-DNA hybrid ribonuclease activity"/>
    <property type="evidence" value="ECO:0007669"/>
    <property type="project" value="UniProtKB-EC"/>
</dbReference>